<dbReference type="Proteomes" id="UP001145050">
    <property type="component" value="Unassembled WGS sequence"/>
</dbReference>
<organism evidence="1 2">
    <name type="scientific">Terrihalobacillus insolitus</name>
    <dbReference type="NCBI Taxonomy" id="2950438"/>
    <lineage>
        <taxon>Bacteria</taxon>
        <taxon>Bacillati</taxon>
        <taxon>Bacillota</taxon>
        <taxon>Bacilli</taxon>
        <taxon>Bacillales</taxon>
        <taxon>Bacillaceae</taxon>
        <taxon>Terrihalobacillus</taxon>
    </lineage>
</organism>
<gene>
    <name evidence="1" type="ORF">NC797_11210</name>
</gene>
<evidence type="ECO:0000313" key="2">
    <source>
        <dbReference type="Proteomes" id="UP001145050"/>
    </source>
</evidence>
<keyword evidence="2" id="KW-1185">Reference proteome</keyword>
<dbReference type="RefSeq" id="WP_272436873.1">
    <property type="nucleotide sequence ID" value="NZ_JAMQKB010000010.1"/>
</dbReference>
<dbReference type="Pfam" id="PF22871">
    <property type="entry name" value="AimR"/>
    <property type="match status" value="1"/>
</dbReference>
<comment type="caution">
    <text evidence="1">The sequence shown here is derived from an EMBL/GenBank/DDBJ whole genome shotgun (WGS) entry which is preliminary data.</text>
</comment>
<accession>A0A9X3WXG1</accession>
<proteinExistence type="predicted"/>
<dbReference type="AlphaFoldDB" id="A0A9X3WXG1"/>
<evidence type="ECO:0000313" key="1">
    <source>
        <dbReference type="EMBL" id="MDC3425074.1"/>
    </source>
</evidence>
<reference evidence="1" key="1">
    <citation type="submission" date="2022-06" db="EMBL/GenBank/DDBJ databases">
        <title>Aquibacillus sp. a new bacterium isolated from soil saline samples.</title>
        <authorList>
            <person name="Galisteo C."/>
            <person name="De La Haba R."/>
            <person name="Sanchez-Porro C."/>
            <person name="Ventosa A."/>
        </authorList>
    </citation>
    <scope>NUCLEOTIDE SEQUENCE</scope>
    <source>
        <strain evidence="1">3ASR75-11</strain>
    </source>
</reference>
<dbReference type="NCBIfam" id="NF038310">
    <property type="entry name" value="lysogeny_AimR"/>
    <property type="match status" value="1"/>
</dbReference>
<dbReference type="EMBL" id="JAMQKB010000010">
    <property type="protein sequence ID" value="MDC3425074.1"/>
    <property type="molecule type" value="Genomic_DNA"/>
</dbReference>
<protein>
    <submittedName>
        <fullName evidence="1">AimR family lysis-lysogeny pheromone receptor</fullName>
    </submittedName>
</protein>
<dbReference type="InterPro" id="IPR047705">
    <property type="entry name" value="AimR-like"/>
</dbReference>
<sequence length="356" mass="41515">MFNNHHDMKSLDGQQPLMNKSIFQEQFVVNGEELPLNLIIKMLSARYAPAEVMELMRAVCLHVTSDDNLRVSLEFLYTNGFLDDVAILINKNKQVHNARNHNWASVYQVILDRRKNRTKPHRYLSMLSSLKLEEDVLLCLRDFLHVYAYYEMCQYGMLGKYLDSLTENLATIEEPLIKELFSLRLDEVLLTYHWKRNEMVMARKYGFRLLNNTYNPRKKTDIHNTMALGYVFDRYQQAMSHANEALTIAHSINHSPGVYGITNYTIPFISAYHGVTDGVTSDDEAEQAHLALARGDNAACIEIIANIEFKTPFQMYYLGKAMQDKRLLEKSYVRFIEERSDYFFARLPLLELNRLN</sequence>
<keyword evidence="1" id="KW-0675">Receptor</keyword>
<name>A0A9X3WXG1_9BACI</name>